<evidence type="ECO:0000256" key="5">
    <source>
        <dbReference type="SAM" id="MobiDB-lite"/>
    </source>
</evidence>
<keyword evidence="3 6" id="KW-1133">Transmembrane helix</keyword>
<evidence type="ECO:0000313" key="8">
    <source>
        <dbReference type="Proteomes" id="UP000313849"/>
    </source>
</evidence>
<dbReference type="EMBL" id="VENP01000005">
    <property type="protein sequence ID" value="TNU76634.1"/>
    <property type="molecule type" value="Genomic_DNA"/>
</dbReference>
<dbReference type="RefSeq" id="WP_139985953.1">
    <property type="nucleotide sequence ID" value="NZ_VENP01000005.1"/>
</dbReference>
<evidence type="ECO:0000313" key="7">
    <source>
        <dbReference type="EMBL" id="TNU76634.1"/>
    </source>
</evidence>
<dbReference type="AlphaFoldDB" id="A0A5C5BG12"/>
<evidence type="ECO:0000256" key="3">
    <source>
        <dbReference type="ARBA" id="ARBA00022989"/>
    </source>
</evidence>
<evidence type="ECO:0000256" key="6">
    <source>
        <dbReference type="SAM" id="Phobius"/>
    </source>
</evidence>
<dbReference type="OrthoDB" id="9774900at2"/>
<organism evidence="7 8">
    <name type="scientific">Miniimonas arenae</name>
    <dbReference type="NCBI Taxonomy" id="676201"/>
    <lineage>
        <taxon>Bacteria</taxon>
        <taxon>Bacillati</taxon>
        <taxon>Actinomycetota</taxon>
        <taxon>Actinomycetes</taxon>
        <taxon>Micrococcales</taxon>
        <taxon>Beutenbergiaceae</taxon>
        <taxon>Miniimonas</taxon>
    </lineage>
</organism>
<dbReference type="PANTHER" id="PTHR30168">
    <property type="entry name" value="PUTATIVE MEMBRANE PROTEIN YPFJ"/>
    <property type="match status" value="1"/>
</dbReference>
<accession>A0A5C5BG12</accession>
<reference evidence="7 8" key="1">
    <citation type="submission" date="2019-06" db="EMBL/GenBank/DDBJ databases">
        <title>Draft genome sequence of Miniimonas arenae KCTC 19750T isolated from sea sand.</title>
        <authorList>
            <person name="Park S.-J."/>
        </authorList>
    </citation>
    <scope>NUCLEOTIDE SEQUENCE [LARGE SCALE GENOMIC DNA]</scope>
    <source>
        <strain evidence="7 8">KCTC 19750</strain>
    </source>
</reference>
<gene>
    <name evidence="7" type="ORF">FH969_02805</name>
</gene>
<proteinExistence type="predicted"/>
<comment type="subcellular location">
    <subcellularLocation>
        <location evidence="1">Membrane</location>
        <topology evidence="1">Single-pass membrane protein</topology>
    </subcellularLocation>
</comment>
<dbReference type="SUPFAM" id="SSF55486">
    <property type="entry name" value="Metalloproteases ('zincins'), catalytic domain"/>
    <property type="match status" value="1"/>
</dbReference>
<feature type="region of interest" description="Disordered" evidence="5">
    <location>
        <begin position="1"/>
        <end position="23"/>
    </location>
</feature>
<dbReference type="PANTHER" id="PTHR30168:SF0">
    <property type="entry name" value="INNER MEMBRANE PROTEIN"/>
    <property type="match status" value="1"/>
</dbReference>
<evidence type="ECO:0000256" key="1">
    <source>
        <dbReference type="ARBA" id="ARBA00004167"/>
    </source>
</evidence>
<dbReference type="InterPro" id="IPR007343">
    <property type="entry name" value="Uncharacterised_pept_Zn_put"/>
</dbReference>
<evidence type="ECO:0000256" key="2">
    <source>
        <dbReference type="ARBA" id="ARBA00022692"/>
    </source>
</evidence>
<comment type="caution">
    <text evidence="7">The sequence shown here is derived from an EMBL/GenBank/DDBJ whole genome shotgun (WGS) entry which is preliminary data.</text>
</comment>
<feature type="transmembrane region" description="Helical" evidence="6">
    <location>
        <begin position="25"/>
        <end position="47"/>
    </location>
</feature>
<keyword evidence="2 6" id="KW-0812">Transmembrane</keyword>
<evidence type="ECO:0000256" key="4">
    <source>
        <dbReference type="ARBA" id="ARBA00023136"/>
    </source>
</evidence>
<keyword evidence="8" id="KW-1185">Reference proteome</keyword>
<protein>
    <submittedName>
        <fullName evidence="7">Neutral zinc metallopeptidase</fullName>
    </submittedName>
</protein>
<dbReference type="Pfam" id="PF04228">
    <property type="entry name" value="Zn_peptidase"/>
    <property type="match status" value="1"/>
</dbReference>
<dbReference type="Proteomes" id="UP000313849">
    <property type="component" value="Unassembled WGS sequence"/>
</dbReference>
<sequence length="307" mass="32286">MTFNPNASSSGGRVRRGGGSRARTGGVAVGGGLGVVGIIVLILMNVLGGGGGGGTLDIPGLTSQNQAEYENPEGESIADCTTGADANEDVSCRMEFTALSLDDYWGATLPQQAGIEYELPDFVLFTGQTSTGCGAATSAVGPFYCPPDRTVYIDTTFFEELQSRYGASGGPLAELYVVAHEFGHHIQNQLGTMSTIDQSATGPTSDSVRLELQADCYAGMWVRGASQTKDENGVTYLEPPTRQDIEDALSAAAAVGDDHIQETFQGQVTPHTWTHGSSEQRQRWFLVGHDQGSLAACDTFAVSDGEL</sequence>
<keyword evidence="4 6" id="KW-0472">Membrane</keyword>
<dbReference type="GO" id="GO:0016020">
    <property type="term" value="C:membrane"/>
    <property type="evidence" value="ECO:0007669"/>
    <property type="project" value="UniProtKB-SubCell"/>
</dbReference>
<name>A0A5C5BG12_9MICO</name>